<dbReference type="EMBL" id="ML119647">
    <property type="protein sequence ID" value="RPA87125.1"/>
    <property type="molecule type" value="Genomic_DNA"/>
</dbReference>
<gene>
    <name evidence="2" type="ORF">BJ508DRAFT_344971</name>
</gene>
<protein>
    <submittedName>
        <fullName evidence="2">Uncharacterized protein</fullName>
    </submittedName>
</protein>
<evidence type="ECO:0000313" key="3">
    <source>
        <dbReference type="Proteomes" id="UP000275078"/>
    </source>
</evidence>
<feature type="region of interest" description="Disordered" evidence="1">
    <location>
        <begin position="364"/>
        <end position="434"/>
    </location>
</feature>
<accession>A0A3N4ILX3</accession>
<name>A0A3N4ILX3_ASCIM</name>
<evidence type="ECO:0000256" key="1">
    <source>
        <dbReference type="SAM" id="MobiDB-lite"/>
    </source>
</evidence>
<feature type="compositionally biased region" description="Low complexity" evidence="1">
    <location>
        <begin position="327"/>
        <end position="348"/>
    </location>
</feature>
<dbReference type="AlphaFoldDB" id="A0A3N4ILX3"/>
<feature type="region of interest" description="Disordered" evidence="1">
    <location>
        <begin position="283"/>
        <end position="348"/>
    </location>
</feature>
<reference evidence="2 3" key="1">
    <citation type="journal article" date="2018" name="Nat. Ecol. Evol.">
        <title>Pezizomycetes genomes reveal the molecular basis of ectomycorrhizal truffle lifestyle.</title>
        <authorList>
            <person name="Murat C."/>
            <person name="Payen T."/>
            <person name="Noel B."/>
            <person name="Kuo A."/>
            <person name="Morin E."/>
            <person name="Chen J."/>
            <person name="Kohler A."/>
            <person name="Krizsan K."/>
            <person name="Balestrini R."/>
            <person name="Da Silva C."/>
            <person name="Montanini B."/>
            <person name="Hainaut M."/>
            <person name="Levati E."/>
            <person name="Barry K.W."/>
            <person name="Belfiori B."/>
            <person name="Cichocki N."/>
            <person name="Clum A."/>
            <person name="Dockter R.B."/>
            <person name="Fauchery L."/>
            <person name="Guy J."/>
            <person name="Iotti M."/>
            <person name="Le Tacon F."/>
            <person name="Lindquist E.A."/>
            <person name="Lipzen A."/>
            <person name="Malagnac F."/>
            <person name="Mello A."/>
            <person name="Molinier V."/>
            <person name="Miyauchi S."/>
            <person name="Poulain J."/>
            <person name="Riccioni C."/>
            <person name="Rubini A."/>
            <person name="Sitrit Y."/>
            <person name="Splivallo R."/>
            <person name="Traeger S."/>
            <person name="Wang M."/>
            <person name="Zifcakova L."/>
            <person name="Wipf D."/>
            <person name="Zambonelli A."/>
            <person name="Paolocci F."/>
            <person name="Nowrousian M."/>
            <person name="Ottonello S."/>
            <person name="Baldrian P."/>
            <person name="Spatafora J.W."/>
            <person name="Henrissat B."/>
            <person name="Nagy L.G."/>
            <person name="Aury J.M."/>
            <person name="Wincker P."/>
            <person name="Grigoriev I.V."/>
            <person name="Bonfante P."/>
            <person name="Martin F.M."/>
        </authorList>
    </citation>
    <scope>NUCLEOTIDE SEQUENCE [LARGE SCALE GENOMIC DNA]</scope>
    <source>
        <strain evidence="2 3">RN42</strain>
    </source>
</reference>
<sequence length="434" mass="48059">MSQPDSKADRLPRPDEIEDLHFYKDKNPVEGRYYYCPAYLLGLPVGNLNSADAAQSNTRCPFYYQFSEGGCMEFLKHLSDFPCKAPSSTSKSGYCEVRLHYGVREGDNDKLSPLWILGKHQVTFHGFSAQNVRRPVRLWCPFCGGWLRAPIEDESFELVKAGGNPKPLAPKGVIPKKAYESNISRFENHLIFGLCPESTAMGRNRSNINDFLAACKKGINHPNIAAVLAADKKSSLSAEIKKAKTDLSARLTSVGKCSVHHIRLDEVQIDLDKVANRRYEELEARWESDKPAPSSATTADWVPTVEELTARTARLEAYRRRDEETPTETPTGTSPKAESDSNSPNSNADAEWFHNYFCEVAETEDADDSDHDDKHPAGAVATSSKSMPSSSKAPSVEEAARVGDKRRHRDSTSSIENPSASGKPPVAKVKKQQP</sequence>
<keyword evidence="3" id="KW-1185">Reference proteome</keyword>
<feature type="compositionally biased region" description="Basic and acidic residues" evidence="1">
    <location>
        <begin position="313"/>
        <end position="324"/>
    </location>
</feature>
<proteinExistence type="predicted"/>
<dbReference type="Proteomes" id="UP000275078">
    <property type="component" value="Unassembled WGS sequence"/>
</dbReference>
<organism evidence="2 3">
    <name type="scientific">Ascobolus immersus RN42</name>
    <dbReference type="NCBI Taxonomy" id="1160509"/>
    <lineage>
        <taxon>Eukaryota</taxon>
        <taxon>Fungi</taxon>
        <taxon>Dikarya</taxon>
        <taxon>Ascomycota</taxon>
        <taxon>Pezizomycotina</taxon>
        <taxon>Pezizomycetes</taxon>
        <taxon>Pezizales</taxon>
        <taxon>Ascobolaceae</taxon>
        <taxon>Ascobolus</taxon>
    </lineage>
</organism>
<feature type="compositionally biased region" description="Low complexity" evidence="1">
    <location>
        <begin position="383"/>
        <end position="394"/>
    </location>
</feature>
<evidence type="ECO:0000313" key="2">
    <source>
        <dbReference type="EMBL" id="RPA87125.1"/>
    </source>
</evidence>